<dbReference type="Pfam" id="PF01408">
    <property type="entry name" value="GFO_IDH_MocA"/>
    <property type="match status" value="1"/>
</dbReference>
<dbReference type="GO" id="GO:0000166">
    <property type="term" value="F:nucleotide binding"/>
    <property type="evidence" value="ECO:0007669"/>
    <property type="project" value="InterPro"/>
</dbReference>
<dbReference type="PANTHER" id="PTHR43708:SF1">
    <property type="entry name" value="GALACTOSE_LACTOSE METABOLISM REGULATORY PROTEIN GAL80"/>
    <property type="match status" value="1"/>
</dbReference>
<name>A0AA39ZFY2_9PEZI</name>
<dbReference type="Pfam" id="PF22685">
    <property type="entry name" value="Gal80p_C-like"/>
    <property type="match status" value="1"/>
</dbReference>
<comment type="caution">
    <text evidence="3">The sequence shown here is derived from an EMBL/GenBank/DDBJ whole genome shotgun (WGS) entry which is preliminary data.</text>
</comment>
<feature type="domain" description="Gal80p-like C-terminal" evidence="2">
    <location>
        <begin position="144"/>
        <end position="290"/>
    </location>
</feature>
<dbReference type="InterPro" id="IPR051317">
    <property type="entry name" value="Gfo/Idh/MocA_oxidoreduct"/>
</dbReference>
<protein>
    <submittedName>
        <fullName evidence="3">Uncharacterized protein</fullName>
    </submittedName>
</protein>
<dbReference type="SUPFAM" id="SSF51735">
    <property type="entry name" value="NAD(P)-binding Rossmann-fold domains"/>
    <property type="match status" value="1"/>
</dbReference>
<dbReference type="InterPro" id="IPR000683">
    <property type="entry name" value="Gfo/Idh/MocA-like_OxRdtase_N"/>
</dbReference>
<organism evidence="3 4">
    <name type="scientific">Cercophora samala</name>
    <dbReference type="NCBI Taxonomy" id="330535"/>
    <lineage>
        <taxon>Eukaryota</taxon>
        <taxon>Fungi</taxon>
        <taxon>Dikarya</taxon>
        <taxon>Ascomycota</taxon>
        <taxon>Pezizomycotina</taxon>
        <taxon>Sordariomycetes</taxon>
        <taxon>Sordariomycetidae</taxon>
        <taxon>Sordariales</taxon>
        <taxon>Lasiosphaeriaceae</taxon>
        <taxon>Cercophora</taxon>
    </lineage>
</organism>
<feature type="domain" description="Gfo/Idh/MocA-like oxidoreductase N-terminal" evidence="1">
    <location>
        <begin position="4"/>
        <end position="130"/>
    </location>
</feature>
<dbReference type="Gene3D" id="3.30.360.10">
    <property type="entry name" value="Dihydrodipicolinate Reductase, domain 2"/>
    <property type="match status" value="1"/>
</dbReference>
<dbReference type="InterPro" id="IPR036291">
    <property type="entry name" value="NAD(P)-bd_dom_sf"/>
</dbReference>
<dbReference type="PANTHER" id="PTHR43708">
    <property type="entry name" value="CONSERVED EXPRESSED OXIDOREDUCTASE (EUROFUNG)"/>
    <property type="match status" value="1"/>
</dbReference>
<dbReference type="Gene3D" id="3.40.50.720">
    <property type="entry name" value="NAD(P)-binding Rossmann-like Domain"/>
    <property type="match status" value="1"/>
</dbReference>
<keyword evidence="4" id="KW-1185">Reference proteome</keyword>
<dbReference type="EMBL" id="JAULSY010000034">
    <property type="protein sequence ID" value="KAK0670201.1"/>
    <property type="molecule type" value="Genomic_DNA"/>
</dbReference>
<dbReference type="SUPFAM" id="SSF55347">
    <property type="entry name" value="Glyceraldehyde-3-phosphate dehydrogenase-like, C-terminal domain"/>
    <property type="match status" value="1"/>
</dbReference>
<evidence type="ECO:0000313" key="3">
    <source>
        <dbReference type="EMBL" id="KAK0670201.1"/>
    </source>
</evidence>
<evidence type="ECO:0000259" key="2">
    <source>
        <dbReference type="Pfam" id="PF22685"/>
    </source>
</evidence>
<dbReference type="Proteomes" id="UP001174997">
    <property type="component" value="Unassembled WGS sequence"/>
</dbReference>
<proteinExistence type="predicted"/>
<gene>
    <name evidence="3" type="ORF">QBC41DRAFT_318345</name>
</gene>
<reference evidence="3" key="1">
    <citation type="submission" date="2023-06" db="EMBL/GenBank/DDBJ databases">
        <title>Genome-scale phylogeny and comparative genomics of the fungal order Sordariales.</title>
        <authorList>
            <consortium name="Lawrence Berkeley National Laboratory"/>
            <person name="Hensen N."/>
            <person name="Bonometti L."/>
            <person name="Westerberg I."/>
            <person name="Brannstrom I.O."/>
            <person name="Guillou S."/>
            <person name="Cros-Aarteil S."/>
            <person name="Calhoun S."/>
            <person name="Haridas S."/>
            <person name="Kuo A."/>
            <person name="Mondo S."/>
            <person name="Pangilinan J."/>
            <person name="Riley R."/>
            <person name="Labutti K."/>
            <person name="Andreopoulos B."/>
            <person name="Lipzen A."/>
            <person name="Chen C."/>
            <person name="Yanf M."/>
            <person name="Daum C."/>
            <person name="Ng V."/>
            <person name="Clum A."/>
            <person name="Steindorff A."/>
            <person name="Ohm R."/>
            <person name="Martin F."/>
            <person name="Silar P."/>
            <person name="Natvig D."/>
            <person name="Lalanne C."/>
            <person name="Gautier V."/>
            <person name="Ament-Velasquez S.L."/>
            <person name="Kruys A."/>
            <person name="Hutchinson M.I."/>
            <person name="Powell A.J."/>
            <person name="Barry K."/>
            <person name="Miller A.N."/>
            <person name="Grigoriev I.V."/>
            <person name="Debuchy R."/>
            <person name="Gladieux P."/>
            <person name="Thoren M.H."/>
            <person name="Johannesson H."/>
        </authorList>
    </citation>
    <scope>NUCLEOTIDE SEQUENCE</scope>
    <source>
        <strain evidence="3">CBS 307.81</strain>
    </source>
</reference>
<evidence type="ECO:0000313" key="4">
    <source>
        <dbReference type="Proteomes" id="UP001174997"/>
    </source>
</evidence>
<sequence length="382" mass="41746">MAPIKVAIIGLSASAKTAWASRAHLPYLLSPLGRSKFQVVALLNSSTDAARAAIQTYDLPPSTKAYGTPEDLAADPEVELVVTNTRVDKHLETALPSVIAGKDVYVEWPLAANTTEAKKLADAVKQHGGLGVVGLQGSLGPLPNKLKEVIASGRIGNVLSSEFRANGGIDGRGIVPASLSYFTERKVGGYVYTIGFAHQFDLVQSVVGDYKTGADAPHGFLQIQRPQVKIIGEDKAVMETVTSNTPDLIFVHGYVESGASLHFRFRVDPPFPSDPALVWTIAGTKGEIRVVSPNTTFIHIGNVADPQKFEVHDFETDTVDEVEWDFEDWQKELNFQARNIAAIYEDYYEVKKNGKQRTFLSFDDALKRHEQLENILADGLKQ</sequence>
<accession>A0AA39ZFY2</accession>
<dbReference type="InterPro" id="IPR055080">
    <property type="entry name" value="Gal80p-like_C"/>
</dbReference>
<evidence type="ECO:0000259" key="1">
    <source>
        <dbReference type="Pfam" id="PF01408"/>
    </source>
</evidence>
<dbReference type="AlphaFoldDB" id="A0AA39ZFY2"/>